<evidence type="ECO:0000313" key="9">
    <source>
        <dbReference type="EMBL" id="HJD52700.1"/>
    </source>
</evidence>
<evidence type="ECO:0000256" key="5">
    <source>
        <dbReference type="HAMAP-Rule" id="MF_02033"/>
    </source>
</evidence>
<dbReference type="InterPro" id="IPR003494">
    <property type="entry name" value="SHS2_FtsA"/>
</dbReference>
<comment type="function">
    <text evidence="5 6">Cell division protein that is involved in the assembly of the Z ring. May serve as a membrane anchor for the Z ring.</text>
</comment>
<comment type="subunit">
    <text evidence="5">Self-interacts. Interacts with FtsZ.</text>
</comment>
<organism evidence="9 10">
    <name type="scientific">Candidatus Avibacteroides avistercoris</name>
    <dbReference type="NCBI Taxonomy" id="2840690"/>
    <lineage>
        <taxon>Bacteria</taxon>
        <taxon>Pseudomonadati</taxon>
        <taxon>Bacteroidota</taxon>
        <taxon>Bacteroidia</taxon>
        <taxon>Bacteroidales</taxon>
        <taxon>Bacteroidaceae</taxon>
        <taxon>Bacteroidaceae incertae sedis</taxon>
        <taxon>Candidatus Avibacteroides</taxon>
    </lineage>
</organism>
<evidence type="ECO:0000256" key="4">
    <source>
        <dbReference type="ARBA" id="ARBA00023306"/>
    </source>
</evidence>
<accession>A0A9D2ZTV2</accession>
<dbReference type="PANTHER" id="PTHR32432:SF4">
    <property type="entry name" value="CELL DIVISION PROTEIN FTSA"/>
    <property type="match status" value="1"/>
</dbReference>
<dbReference type="Pfam" id="PF14450">
    <property type="entry name" value="FtsA"/>
    <property type="match status" value="1"/>
</dbReference>
<dbReference type="GO" id="GO:0032153">
    <property type="term" value="C:cell division site"/>
    <property type="evidence" value="ECO:0007669"/>
    <property type="project" value="UniProtKB-UniRule"/>
</dbReference>
<gene>
    <name evidence="5 9" type="primary">ftsA</name>
    <name evidence="9" type="ORF">IAA93_03100</name>
</gene>
<comment type="caution">
    <text evidence="9">The sequence shown here is derived from an EMBL/GenBank/DDBJ whole genome shotgun (WGS) entry which is preliminary data.</text>
</comment>
<evidence type="ECO:0000313" key="10">
    <source>
        <dbReference type="Proteomes" id="UP000787625"/>
    </source>
</evidence>
<keyword evidence="1 5" id="KW-1003">Cell membrane</keyword>
<evidence type="ECO:0000256" key="2">
    <source>
        <dbReference type="ARBA" id="ARBA00022618"/>
    </source>
</evidence>
<evidence type="ECO:0000256" key="7">
    <source>
        <dbReference type="SAM" id="MobiDB-lite"/>
    </source>
</evidence>
<name>A0A9D2ZTV2_9BACT</name>
<keyword evidence="2 5" id="KW-0132">Cell division</keyword>
<dbReference type="NCBIfam" id="TIGR01174">
    <property type="entry name" value="ftsA"/>
    <property type="match status" value="1"/>
</dbReference>
<sequence>MEQTGYIVAIEVGSSRCSGIVGKRNSDGNIHVLSYVTEPSSSFIKKGVVFNIDKTAMCLTNIINRLEGESDMTVSKVYVGLGGKSMHTVSNLVARTFDEETKVTQTLIDAMNDENLETVYPDQEIVLAVPQEYKLDNSFNIDPVGVISKSVEGRYRNVVASLALKRRLHDCLNNAKVDDAFYLISPVCLADAVLPDLDKRSGCVLVDFGADTTTVSIYKNNILRSLVVLPIGGSNITHDLSLILKIDEDEAEELKLKYGEVVPQIDGSEEAGEKIKIPTTGNEIDKSYLDDIVSARAEEIVANVWNVIQQSGYESQLFSGIFVTGGASNLPGLMDMLEKTCKRMRVRRARNVWSLMMQDCVSPVDESTISDTLLALLLAGKESCCTRSTLSDGNLFDHSEVEVQQPAEPEQPAVNPPAEEHKSEDENSGRKKDTNQKKKNKNSTFDRLVKKLFGEEENTTDQ</sequence>
<protein>
    <recommendedName>
        <fullName evidence="5 6">Cell division protein FtsA</fullName>
    </recommendedName>
</protein>
<evidence type="ECO:0000259" key="8">
    <source>
        <dbReference type="SMART" id="SM00842"/>
    </source>
</evidence>
<dbReference type="GO" id="GO:0009898">
    <property type="term" value="C:cytoplasmic side of plasma membrane"/>
    <property type="evidence" value="ECO:0007669"/>
    <property type="project" value="UniProtKB-UniRule"/>
</dbReference>
<reference evidence="9" key="2">
    <citation type="submission" date="2021-04" db="EMBL/GenBank/DDBJ databases">
        <authorList>
            <person name="Gilroy R."/>
        </authorList>
    </citation>
    <scope>NUCLEOTIDE SEQUENCE</scope>
    <source>
        <strain evidence="9">MalCec1-1739</strain>
    </source>
</reference>
<feature type="compositionally biased region" description="Basic and acidic residues" evidence="7">
    <location>
        <begin position="418"/>
        <end position="436"/>
    </location>
</feature>
<dbReference type="Gene3D" id="3.30.420.40">
    <property type="match status" value="1"/>
</dbReference>
<dbReference type="SMART" id="SM00842">
    <property type="entry name" value="FtsA"/>
    <property type="match status" value="1"/>
</dbReference>
<reference evidence="9" key="1">
    <citation type="journal article" date="2021" name="PeerJ">
        <title>Extensive microbial diversity within the chicken gut microbiome revealed by metagenomics and culture.</title>
        <authorList>
            <person name="Gilroy R."/>
            <person name="Ravi A."/>
            <person name="Getino M."/>
            <person name="Pursley I."/>
            <person name="Horton D.L."/>
            <person name="Alikhan N.F."/>
            <person name="Baker D."/>
            <person name="Gharbi K."/>
            <person name="Hall N."/>
            <person name="Watson M."/>
            <person name="Adriaenssens E.M."/>
            <person name="Foster-Nyarko E."/>
            <person name="Jarju S."/>
            <person name="Secka A."/>
            <person name="Antonio M."/>
            <person name="Oren A."/>
            <person name="Chaudhuri R.R."/>
            <person name="La Ragione R."/>
            <person name="Hildebrand F."/>
            <person name="Pallen M.J."/>
        </authorList>
    </citation>
    <scope>NUCLEOTIDE SEQUENCE</scope>
    <source>
        <strain evidence="9">MalCec1-1739</strain>
    </source>
</reference>
<proteinExistence type="inferred from homology"/>
<feature type="region of interest" description="Disordered" evidence="7">
    <location>
        <begin position="401"/>
        <end position="462"/>
    </location>
</feature>
<keyword evidence="4 5" id="KW-0131">Cell cycle</keyword>
<dbReference type="GO" id="GO:0043093">
    <property type="term" value="P:FtsZ-dependent cytokinesis"/>
    <property type="evidence" value="ECO:0007669"/>
    <property type="project" value="UniProtKB-UniRule"/>
</dbReference>
<dbReference type="AlphaFoldDB" id="A0A9D2ZTV2"/>
<comment type="subcellular location">
    <subcellularLocation>
        <location evidence="5">Cell membrane</location>
        <topology evidence="5">Peripheral membrane protein</topology>
        <orientation evidence="5">Cytoplasmic side</orientation>
    </subcellularLocation>
    <text evidence="5">Localizes to the Z ring in an FtsZ-dependent manner. Targeted to the membrane through a conserved C-terminal amphipathic helix.</text>
</comment>
<comment type="similarity">
    <text evidence="5 6">Belongs to the FtsA/MreB family.</text>
</comment>
<dbReference type="PANTHER" id="PTHR32432">
    <property type="entry name" value="CELL DIVISION PROTEIN FTSA-RELATED"/>
    <property type="match status" value="1"/>
</dbReference>
<dbReference type="InterPro" id="IPR043129">
    <property type="entry name" value="ATPase_NBD"/>
</dbReference>
<evidence type="ECO:0000256" key="1">
    <source>
        <dbReference type="ARBA" id="ARBA00022475"/>
    </source>
</evidence>
<dbReference type="InterPro" id="IPR020823">
    <property type="entry name" value="Cell_div_FtsA"/>
</dbReference>
<feature type="compositionally biased region" description="Low complexity" evidence="7">
    <location>
        <begin position="402"/>
        <end position="417"/>
    </location>
</feature>
<dbReference type="PIRSF" id="PIRSF003101">
    <property type="entry name" value="FtsA"/>
    <property type="match status" value="1"/>
</dbReference>
<dbReference type="SUPFAM" id="SSF53067">
    <property type="entry name" value="Actin-like ATPase domain"/>
    <property type="match status" value="2"/>
</dbReference>
<evidence type="ECO:0000256" key="3">
    <source>
        <dbReference type="ARBA" id="ARBA00023136"/>
    </source>
</evidence>
<feature type="domain" description="SHS2" evidence="8">
    <location>
        <begin position="7"/>
        <end position="193"/>
    </location>
</feature>
<dbReference type="HAMAP" id="MF_02033">
    <property type="entry name" value="FtsA"/>
    <property type="match status" value="1"/>
</dbReference>
<keyword evidence="3 5" id="KW-0472">Membrane</keyword>
<dbReference type="Proteomes" id="UP000787625">
    <property type="component" value="Unassembled WGS sequence"/>
</dbReference>
<dbReference type="InterPro" id="IPR050696">
    <property type="entry name" value="FtsA/MreB"/>
</dbReference>
<dbReference type="EMBL" id="DWUP01000064">
    <property type="protein sequence ID" value="HJD52700.1"/>
    <property type="molecule type" value="Genomic_DNA"/>
</dbReference>
<evidence type="ECO:0000256" key="6">
    <source>
        <dbReference type="PIRNR" id="PIRNR003101"/>
    </source>
</evidence>